<evidence type="ECO:0000313" key="5">
    <source>
        <dbReference type="EMBL" id="RUL51723.1"/>
    </source>
</evidence>
<protein>
    <submittedName>
        <fullName evidence="5">Phosphate ABC transporter ATP-binding protein</fullName>
    </submittedName>
</protein>
<reference evidence="5 6" key="1">
    <citation type="submission" date="2018-12" db="EMBL/GenBank/DDBJ databases">
        <title>Lysinibacillus antri sp. nov., isolated from a cave soil.</title>
        <authorList>
            <person name="Narsing Rao M.P."/>
            <person name="Zhang H."/>
            <person name="Dong Z.-Y."/>
            <person name="Niu X.-K."/>
            <person name="Zhang K."/>
            <person name="Fang B.-Z."/>
            <person name="Kang Y.-Q."/>
            <person name="Xiao M."/>
            <person name="Li W.-J."/>
        </authorList>
    </citation>
    <scope>NUCLEOTIDE SEQUENCE [LARGE SCALE GENOMIC DNA]</scope>
    <source>
        <strain evidence="5 6">SYSU K30002</strain>
    </source>
</reference>
<dbReference type="InterPro" id="IPR003593">
    <property type="entry name" value="AAA+_ATPase"/>
</dbReference>
<sequence>MIHNDIAIEFKKVCYEVNDLSILNNVSGVFYNGKITTLVGPSGAGKTSLLKMCNGLHSPTSGDIYIFNKPITTYEPTALRTNVGIVLQSSPIIRGTVFENLALPFKLKNKTLLEKEAIAFLEDVGLDRTFLYRQGRDLSGGQQQKVSIARTLMNQPNILLLDEITSALDPTSVQEIEQLLLNINKKYKTTIIWITHNIEQAKRIGDYTWMMMEGQLVESGESKRLWSTSNDFIQTITLGGQEV</sequence>
<dbReference type="RefSeq" id="WP_126659305.1">
    <property type="nucleotide sequence ID" value="NZ_RYYR01000014.1"/>
</dbReference>
<dbReference type="PANTHER" id="PTHR43423:SF1">
    <property type="entry name" value="ABC TRANSPORTER I FAMILY MEMBER 17"/>
    <property type="match status" value="1"/>
</dbReference>
<dbReference type="GO" id="GO:0016020">
    <property type="term" value="C:membrane"/>
    <property type="evidence" value="ECO:0007669"/>
    <property type="project" value="InterPro"/>
</dbReference>
<dbReference type="InterPro" id="IPR003439">
    <property type="entry name" value="ABC_transporter-like_ATP-bd"/>
</dbReference>
<gene>
    <name evidence="5" type="ORF">EK386_11450</name>
</gene>
<dbReference type="InterPro" id="IPR027417">
    <property type="entry name" value="P-loop_NTPase"/>
</dbReference>
<dbReference type="GO" id="GO:0035435">
    <property type="term" value="P:phosphate ion transmembrane transport"/>
    <property type="evidence" value="ECO:0007669"/>
    <property type="project" value="InterPro"/>
</dbReference>
<evidence type="ECO:0000313" key="6">
    <source>
        <dbReference type="Proteomes" id="UP000287910"/>
    </source>
</evidence>
<dbReference type="GO" id="GO:0016887">
    <property type="term" value="F:ATP hydrolysis activity"/>
    <property type="evidence" value="ECO:0007669"/>
    <property type="project" value="InterPro"/>
</dbReference>
<dbReference type="Proteomes" id="UP000287910">
    <property type="component" value="Unassembled WGS sequence"/>
</dbReference>
<dbReference type="GO" id="GO:0005315">
    <property type="term" value="F:phosphate transmembrane transporter activity"/>
    <property type="evidence" value="ECO:0007669"/>
    <property type="project" value="InterPro"/>
</dbReference>
<keyword evidence="6" id="KW-1185">Reference proteome</keyword>
<dbReference type="EMBL" id="RYYR01000014">
    <property type="protein sequence ID" value="RUL51723.1"/>
    <property type="molecule type" value="Genomic_DNA"/>
</dbReference>
<dbReference type="AlphaFoldDB" id="A0A432LAU7"/>
<feature type="domain" description="ABC transporter" evidence="4">
    <location>
        <begin position="8"/>
        <end position="238"/>
    </location>
</feature>
<dbReference type="InterPro" id="IPR005670">
    <property type="entry name" value="PstB-like"/>
</dbReference>
<dbReference type="GO" id="GO:0005524">
    <property type="term" value="F:ATP binding"/>
    <property type="evidence" value="ECO:0007669"/>
    <property type="project" value="UniProtKB-KW"/>
</dbReference>
<proteinExistence type="predicted"/>
<accession>A0A432LAU7</accession>
<dbReference type="SUPFAM" id="SSF52540">
    <property type="entry name" value="P-loop containing nucleoside triphosphate hydrolases"/>
    <property type="match status" value="1"/>
</dbReference>
<dbReference type="Pfam" id="PF00005">
    <property type="entry name" value="ABC_tran"/>
    <property type="match status" value="1"/>
</dbReference>
<name>A0A432LAU7_9BACI</name>
<dbReference type="SMART" id="SM00382">
    <property type="entry name" value="AAA"/>
    <property type="match status" value="1"/>
</dbReference>
<evidence type="ECO:0000256" key="2">
    <source>
        <dbReference type="ARBA" id="ARBA00022741"/>
    </source>
</evidence>
<organism evidence="5 6">
    <name type="scientific">Lysinibacillus antri</name>
    <dbReference type="NCBI Taxonomy" id="2498145"/>
    <lineage>
        <taxon>Bacteria</taxon>
        <taxon>Bacillati</taxon>
        <taxon>Bacillota</taxon>
        <taxon>Bacilli</taxon>
        <taxon>Bacillales</taxon>
        <taxon>Bacillaceae</taxon>
        <taxon>Lysinibacillus</taxon>
    </lineage>
</organism>
<dbReference type="PROSITE" id="PS50893">
    <property type="entry name" value="ABC_TRANSPORTER_2"/>
    <property type="match status" value="1"/>
</dbReference>
<keyword evidence="3 5" id="KW-0067">ATP-binding</keyword>
<dbReference type="Gene3D" id="3.40.50.300">
    <property type="entry name" value="P-loop containing nucleotide triphosphate hydrolases"/>
    <property type="match status" value="1"/>
</dbReference>
<dbReference type="InterPro" id="IPR017871">
    <property type="entry name" value="ABC_transporter-like_CS"/>
</dbReference>
<keyword evidence="1" id="KW-0813">Transport</keyword>
<evidence type="ECO:0000256" key="1">
    <source>
        <dbReference type="ARBA" id="ARBA00022448"/>
    </source>
</evidence>
<evidence type="ECO:0000256" key="3">
    <source>
        <dbReference type="ARBA" id="ARBA00022840"/>
    </source>
</evidence>
<evidence type="ECO:0000259" key="4">
    <source>
        <dbReference type="PROSITE" id="PS50893"/>
    </source>
</evidence>
<dbReference type="CDD" id="cd03260">
    <property type="entry name" value="ABC_PstB_phosphate_transporter"/>
    <property type="match status" value="1"/>
</dbReference>
<comment type="caution">
    <text evidence="5">The sequence shown here is derived from an EMBL/GenBank/DDBJ whole genome shotgun (WGS) entry which is preliminary data.</text>
</comment>
<keyword evidence="2" id="KW-0547">Nucleotide-binding</keyword>
<dbReference type="PROSITE" id="PS00211">
    <property type="entry name" value="ABC_TRANSPORTER_1"/>
    <property type="match status" value="1"/>
</dbReference>
<dbReference type="PANTHER" id="PTHR43423">
    <property type="entry name" value="ABC TRANSPORTER I FAMILY MEMBER 17"/>
    <property type="match status" value="1"/>
</dbReference>